<feature type="domain" description="Cyclophilin-like" evidence="3">
    <location>
        <begin position="65"/>
        <end position="172"/>
    </location>
</feature>
<dbReference type="Gene3D" id="2.40.100.20">
    <property type="match status" value="1"/>
</dbReference>
<dbReference type="HOGENOM" id="CLU_099043_0_0_6"/>
<feature type="signal peptide" evidence="2">
    <location>
        <begin position="1"/>
        <end position="21"/>
    </location>
</feature>
<dbReference type="Pfam" id="PF18050">
    <property type="entry name" value="Cyclophil_like2"/>
    <property type="match status" value="1"/>
</dbReference>
<evidence type="ECO:0000313" key="4">
    <source>
        <dbReference type="EMBL" id="ENU91279.1"/>
    </source>
</evidence>
<evidence type="ECO:0000256" key="1">
    <source>
        <dbReference type="SAM" id="MobiDB-lite"/>
    </source>
</evidence>
<dbReference type="SUPFAM" id="SSF50891">
    <property type="entry name" value="Cyclophilin-like"/>
    <property type="match status" value="1"/>
</dbReference>
<feature type="compositionally biased region" description="Low complexity" evidence="1">
    <location>
        <begin position="45"/>
        <end position="58"/>
    </location>
</feature>
<comment type="caution">
    <text evidence="4">The sequence shown here is derived from an EMBL/GenBank/DDBJ whole genome shotgun (WGS) entry which is preliminary data.</text>
</comment>
<evidence type="ECO:0000256" key="2">
    <source>
        <dbReference type="SAM" id="SignalP"/>
    </source>
</evidence>
<organism evidence="4 5">
    <name type="scientific">Acinetobacter vivianii</name>
    <dbReference type="NCBI Taxonomy" id="1776742"/>
    <lineage>
        <taxon>Bacteria</taxon>
        <taxon>Pseudomonadati</taxon>
        <taxon>Pseudomonadota</taxon>
        <taxon>Gammaproteobacteria</taxon>
        <taxon>Moraxellales</taxon>
        <taxon>Moraxellaceae</taxon>
        <taxon>Acinetobacter</taxon>
    </lineage>
</organism>
<dbReference type="eggNOG" id="COG4925">
    <property type="taxonomic scope" value="Bacteria"/>
</dbReference>
<evidence type="ECO:0000313" key="5">
    <source>
        <dbReference type="Proteomes" id="UP000013049"/>
    </source>
</evidence>
<protein>
    <recommendedName>
        <fullName evidence="3">Cyclophilin-like domain-containing protein</fullName>
    </recommendedName>
</protein>
<evidence type="ECO:0000259" key="3">
    <source>
        <dbReference type="Pfam" id="PF18050"/>
    </source>
</evidence>
<name>N8W8M7_9GAMM</name>
<dbReference type="Proteomes" id="UP000013049">
    <property type="component" value="Unassembled WGS sequence"/>
</dbReference>
<dbReference type="InterPro" id="IPR029000">
    <property type="entry name" value="Cyclophilin-like_dom_sf"/>
</dbReference>
<feature type="compositionally biased region" description="Polar residues" evidence="1">
    <location>
        <begin position="26"/>
        <end position="44"/>
    </location>
</feature>
<feature type="region of interest" description="Disordered" evidence="1">
    <location>
        <begin position="26"/>
        <end position="58"/>
    </location>
</feature>
<dbReference type="InterPro" id="IPR041183">
    <property type="entry name" value="Cyclophilin-like"/>
</dbReference>
<feature type="chain" id="PRO_5004135182" description="Cyclophilin-like domain-containing protein" evidence="2">
    <location>
        <begin position="22"/>
        <end position="175"/>
    </location>
</feature>
<dbReference type="RefSeq" id="WP_004773079.1">
    <property type="nucleotide sequence ID" value="NZ_KB849357.1"/>
</dbReference>
<sequence length="175" mass="19045">MNWSNQIRAMVVLTAMFGLSACGGDQNSSSNAPIVTESPNNAGSTENPNNPEQPNTEGEQMNMWMTVNGHRFGISFEDNATARAFAAQLPLSLNMEELNGNEKHTQLPSALPTDASRPGIINNGDLMLYGSSTLVIFYKTFPSAYSYTRIGKVNQADELADILGRGNVHIEFSRD</sequence>
<gene>
    <name evidence="4" type="ORF">F971_03186</name>
</gene>
<dbReference type="PATRIC" id="fig|1217712.3.peg.3075"/>
<dbReference type="EMBL" id="APPC01000020">
    <property type="protein sequence ID" value="ENU91279.1"/>
    <property type="molecule type" value="Genomic_DNA"/>
</dbReference>
<dbReference type="AlphaFoldDB" id="N8W8M7"/>
<proteinExistence type="predicted"/>
<keyword evidence="2" id="KW-0732">Signal</keyword>
<reference evidence="4 5" key="1">
    <citation type="submission" date="2013-02" db="EMBL/GenBank/DDBJ databases">
        <title>The Genome Sequence of Acinetobacter sp. NIPH 758.</title>
        <authorList>
            <consortium name="The Broad Institute Genome Sequencing Platform"/>
            <consortium name="The Broad Institute Genome Sequencing Center for Infectious Disease"/>
            <person name="Cerqueira G."/>
            <person name="Feldgarden M."/>
            <person name="Courvalin P."/>
            <person name="Perichon B."/>
            <person name="Grillot-Courvalin C."/>
            <person name="Clermont D."/>
            <person name="Rocha E."/>
            <person name="Yoon E.-J."/>
            <person name="Nemec A."/>
            <person name="Walker B."/>
            <person name="Young S.K."/>
            <person name="Zeng Q."/>
            <person name="Gargeya S."/>
            <person name="Fitzgerald M."/>
            <person name="Haas B."/>
            <person name="Abouelleil A."/>
            <person name="Alvarado L."/>
            <person name="Arachchi H.M."/>
            <person name="Berlin A.M."/>
            <person name="Chapman S.B."/>
            <person name="Dewar J."/>
            <person name="Goldberg J."/>
            <person name="Griggs A."/>
            <person name="Gujja S."/>
            <person name="Hansen M."/>
            <person name="Howarth C."/>
            <person name="Imamovic A."/>
            <person name="Larimer J."/>
            <person name="McCowan C."/>
            <person name="Murphy C."/>
            <person name="Neiman D."/>
            <person name="Pearson M."/>
            <person name="Priest M."/>
            <person name="Roberts A."/>
            <person name="Saif S."/>
            <person name="Shea T."/>
            <person name="Sisk P."/>
            <person name="Sykes S."/>
            <person name="Wortman J."/>
            <person name="Nusbaum C."/>
            <person name="Birren B."/>
        </authorList>
    </citation>
    <scope>NUCLEOTIDE SEQUENCE [LARGE SCALE GENOMIC DNA]</scope>
    <source>
        <strain evidence="4 5">NIPH 758</strain>
    </source>
</reference>
<accession>N8W8M7</accession>